<name>A0ABR7SRQ6_9ACTN</name>
<comment type="caution">
    <text evidence="1">The sequence shown here is derived from an EMBL/GenBank/DDBJ whole genome shotgun (WGS) entry which is preliminary data.</text>
</comment>
<dbReference type="Proteomes" id="UP000642284">
    <property type="component" value="Unassembled WGS sequence"/>
</dbReference>
<evidence type="ECO:0000313" key="2">
    <source>
        <dbReference type="Proteomes" id="UP000642284"/>
    </source>
</evidence>
<proteinExistence type="predicted"/>
<organism evidence="1 2">
    <name type="scientific">Streptomyces polyasparticus</name>
    <dbReference type="NCBI Taxonomy" id="2767826"/>
    <lineage>
        <taxon>Bacteria</taxon>
        <taxon>Bacillati</taxon>
        <taxon>Actinomycetota</taxon>
        <taxon>Actinomycetes</taxon>
        <taxon>Kitasatosporales</taxon>
        <taxon>Streptomycetaceae</taxon>
        <taxon>Streptomyces</taxon>
    </lineage>
</organism>
<dbReference type="EMBL" id="JACTVJ010000017">
    <property type="protein sequence ID" value="MBC9716993.1"/>
    <property type="molecule type" value="Genomic_DNA"/>
</dbReference>
<accession>A0ABR7SRQ6</accession>
<gene>
    <name evidence="1" type="ORF">H9Y04_31110</name>
</gene>
<evidence type="ECO:0000313" key="1">
    <source>
        <dbReference type="EMBL" id="MBC9716993.1"/>
    </source>
</evidence>
<sequence>MGLILFPGDGDTTSPDSSWSCTGFDAFRRRLAEAEGFAAATTSRLPSARRSCPA</sequence>
<reference evidence="1 2" key="1">
    <citation type="submission" date="2020-08" db="EMBL/GenBank/DDBJ databases">
        <title>Genemic of Streptomyces polyaspartic.</title>
        <authorList>
            <person name="Liu W."/>
        </authorList>
    </citation>
    <scope>NUCLEOTIDE SEQUENCE [LARGE SCALE GENOMIC DNA]</scope>
    <source>
        <strain evidence="1 2">TRM66268-LWL</strain>
    </source>
</reference>
<protein>
    <submittedName>
        <fullName evidence="1">Uncharacterized protein</fullName>
    </submittedName>
</protein>
<keyword evidence="2" id="KW-1185">Reference proteome</keyword>